<evidence type="ECO:0000259" key="3">
    <source>
        <dbReference type="Pfam" id="PF17482"/>
    </source>
</evidence>
<keyword evidence="5" id="KW-1185">Reference proteome</keyword>
<dbReference type="InterPro" id="IPR052042">
    <property type="entry name" value="Tail_sheath_structural"/>
</dbReference>
<dbReference type="Pfam" id="PF04984">
    <property type="entry name" value="Phage_sheath_1"/>
    <property type="match status" value="1"/>
</dbReference>
<dbReference type="InterPro" id="IPR020287">
    <property type="entry name" value="Tail_sheath_C"/>
</dbReference>
<evidence type="ECO:0000313" key="5">
    <source>
        <dbReference type="Proteomes" id="UP000273405"/>
    </source>
</evidence>
<dbReference type="InterPro" id="IPR035089">
    <property type="entry name" value="Phage_sheath_subtilisin"/>
</dbReference>
<accession>A0A3A8NRE9</accession>
<dbReference type="PANTHER" id="PTHR35861">
    <property type="match status" value="1"/>
</dbReference>
<dbReference type="Gene3D" id="3.40.50.11780">
    <property type="match status" value="2"/>
</dbReference>
<name>A0A3A8NRE9_9BACT</name>
<evidence type="ECO:0000259" key="2">
    <source>
        <dbReference type="Pfam" id="PF04984"/>
    </source>
</evidence>
<feature type="domain" description="Tail sheath protein subtilisin-like" evidence="2">
    <location>
        <begin position="401"/>
        <end position="537"/>
    </location>
</feature>
<evidence type="ECO:0000256" key="1">
    <source>
        <dbReference type="ARBA" id="ARBA00008005"/>
    </source>
</evidence>
<gene>
    <name evidence="4" type="ORF">D7X12_04240</name>
</gene>
<dbReference type="AlphaFoldDB" id="A0A3A8NRE9"/>
<dbReference type="Pfam" id="PF17482">
    <property type="entry name" value="Phage_sheath_1C"/>
    <property type="match status" value="1"/>
</dbReference>
<comment type="similarity">
    <text evidence="1">Belongs to the myoviridae tail sheath protein family.</text>
</comment>
<dbReference type="OrthoDB" id="9767864at2"/>
<dbReference type="EMBL" id="RAWG01000016">
    <property type="protein sequence ID" value="RKH46947.1"/>
    <property type="molecule type" value="Genomic_DNA"/>
</dbReference>
<comment type="caution">
    <text evidence="4">The sequence shown here is derived from an EMBL/GenBank/DDBJ whole genome shotgun (WGS) entry which is preliminary data.</text>
</comment>
<feature type="domain" description="Tail sheath protein C-terminal" evidence="3">
    <location>
        <begin position="538"/>
        <end position="643"/>
    </location>
</feature>
<protein>
    <submittedName>
        <fullName evidence="4">Phage tail sheath family protein</fullName>
    </submittedName>
</protein>
<reference evidence="5" key="1">
    <citation type="submission" date="2018-09" db="EMBL/GenBank/DDBJ databases">
        <authorList>
            <person name="Livingstone P.G."/>
            <person name="Whitworth D.E."/>
        </authorList>
    </citation>
    <scope>NUCLEOTIDE SEQUENCE [LARGE SCALE GENOMIC DNA]</scope>
    <source>
        <strain evidence="5">CA040B</strain>
    </source>
</reference>
<dbReference type="PANTHER" id="PTHR35861:SF1">
    <property type="entry name" value="PHAGE TAIL SHEATH PROTEIN"/>
    <property type="match status" value="1"/>
</dbReference>
<evidence type="ECO:0000313" key="4">
    <source>
        <dbReference type="EMBL" id="RKH46947.1"/>
    </source>
</evidence>
<proteinExistence type="inferred from homology"/>
<dbReference type="RefSeq" id="WP_120623980.1">
    <property type="nucleotide sequence ID" value="NZ_RAWG01000016.1"/>
</dbReference>
<organism evidence="4 5">
    <name type="scientific">Corallococcus sicarius</name>
    <dbReference type="NCBI Taxonomy" id="2316726"/>
    <lineage>
        <taxon>Bacteria</taxon>
        <taxon>Pseudomonadati</taxon>
        <taxon>Myxococcota</taxon>
        <taxon>Myxococcia</taxon>
        <taxon>Myxococcales</taxon>
        <taxon>Cystobacterineae</taxon>
        <taxon>Myxococcaceae</taxon>
        <taxon>Corallococcus</taxon>
    </lineage>
</organism>
<sequence>MPEYLAPGVFVEETSFRAKSIEGVSTTTTGFIGPTRYGPVDLQPDLVTSMVEFERVYGSRRQLGFKAAGTLHNYTWHAVRAFFEEGGKRLYVGRVFRKQAGTSRKYGGFESTTALAATNPSYDDGHARGLLAGEAADTKKQLFVHGRYPGSAGNLRVRFTLRAGQNVLSFEGGKPRVSSLQERDVVVLRDFTTVAPATPDPGAFYQARWNELKQDWDLVPATGTATSLSTLVDTGNQLRIITVSVAVLPTDEPGSSQVWAGLALDKVHARDGAEDSLHARFSIDAADLERNRDIPIVFAPGADLGDGLGMLSALLKATPSGVTPTVSDALKNPDSTDLQRTVELLLQGGNDGERPTADEYQGEQVVNTTRKTGLVQFEDLEDISIVAAPGSTYNYEGGYALDANSIINLLISHCQRMHYRIAVLDSGNGQTLGQVRAQRAKIDSSYAALYYPWVKVLDPVTRQPIFLPPSGFVAGIYARNDTNRAVYKAPANEVVNLALGFESNLSKSQQEVLNPEGINAFRYFEGRGYRLWGARTTSSDPEWKYVNLRRYFAYLERSIDKGTQWSVFEPNGDQLWASVRRTIEDFLLNEWQMGALLGDKPEKAYFVKCDRSTMTQNDLDNGRLVCLIGVAPLRPAEFVIFRIGQWTGDRK</sequence>
<dbReference type="Proteomes" id="UP000273405">
    <property type="component" value="Unassembled WGS sequence"/>
</dbReference>